<dbReference type="PANTHER" id="PTHR43547">
    <property type="entry name" value="TWO-COMPONENT HISTIDINE KINASE"/>
    <property type="match status" value="1"/>
</dbReference>
<keyword evidence="7" id="KW-1133">Transmembrane helix</keyword>
<feature type="chain" id="PRO_5046237618" description="histidine kinase" evidence="8">
    <location>
        <begin position="20"/>
        <end position="1392"/>
    </location>
</feature>
<dbReference type="Gene3D" id="1.10.287.130">
    <property type="match status" value="1"/>
</dbReference>
<dbReference type="PRINTS" id="PR00344">
    <property type="entry name" value="BCTRLSENSOR"/>
</dbReference>
<feature type="domain" description="HTH araC/xylS-type" evidence="9">
    <location>
        <begin position="1287"/>
        <end position="1386"/>
    </location>
</feature>
<evidence type="ECO:0000313" key="13">
    <source>
        <dbReference type="Proteomes" id="UP001337305"/>
    </source>
</evidence>
<dbReference type="SUPFAM" id="SSF63829">
    <property type="entry name" value="Calcium-dependent phosphotriesterase"/>
    <property type="match status" value="3"/>
</dbReference>
<dbReference type="InterPro" id="IPR036890">
    <property type="entry name" value="HATPase_C_sf"/>
</dbReference>
<dbReference type="CDD" id="cd00082">
    <property type="entry name" value="HisKA"/>
    <property type="match status" value="1"/>
</dbReference>
<dbReference type="SUPFAM" id="SSF55874">
    <property type="entry name" value="ATPase domain of HSP90 chaperone/DNA topoisomerase II/histidine kinase"/>
    <property type="match status" value="1"/>
</dbReference>
<dbReference type="EC" id="2.7.13.3" evidence="2"/>
<evidence type="ECO:0000256" key="2">
    <source>
        <dbReference type="ARBA" id="ARBA00012438"/>
    </source>
</evidence>
<dbReference type="PROSITE" id="PS50109">
    <property type="entry name" value="HIS_KIN"/>
    <property type="match status" value="1"/>
</dbReference>
<dbReference type="SMART" id="SM00448">
    <property type="entry name" value="REC"/>
    <property type="match status" value="1"/>
</dbReference>
<dbReference type="PROSITE" id="PS01124">
    <property type="entry name" value="HTH_ARAC_FAMILY_2"/>
    <property type="match status" value="1"/>
</dbReference>
<dbReference type="InterPro" id="IPR009057">
    <property type="entry name" value="Homeodomain-like_sf"/>
</dbReference>
<dbReference type="SUPFAM" id="SSF46689">
    <property type="entry name" value="Homeodomain-like"/>
    <property type="match status" value="1"/>
</dbReference>
<evidence type="ECO:0000256" key="1">
    <source>
        <dbReference type="ARBA" id="ARBA00000085"/>
    </source>
</evidence>
<evidence type="ECO:0000256" key="6">
    <source>
        <dbReference type="PROSITE-ProRule" id="PRU00169"/>
    </source>
</evidence>
<dbReference type="CDD" id="cd00075">
    <property type="entry name" value="HATPase"/>
    <property type="match status" value="1"/>
</dbReference>
<organism evidence="12 13">
    <name type="scientific">Flavivirga spongiicola</name>
    <dbReference type="NCBI Taxonomy" id="421621"/>
    <lineage>
        <taxon>Bacteria</taxon>
        <taxon>Pseudomonadati</taxon>
        <taxon>Bacteroidota</taxon>
        <taxon>Flavobacteriia</taxon>
        <taxon>Flavobacteriales</taxon>
        <taxon>Flavobacteriaceae</taxon>
        <taxon>Flavivirga</taxon>
    </lineage>
</organism>
<evidence type="ECO:0000313" key="12">
    <source>
        <dbReference type="EMBL" id="MEF3835141.1"/>
    </source>
</evidence>
<proteinExistence type="predicted"/>
<dbReference type="Gene3D" id="1.10.10.60">
    <property type="entry name" value="Homeodomain-like"/>
    <property type="match status" value="2"/>
</dbReference>
<evidence type="ECO:0000256" key="7">
    <source>
        <dbReference type="SAM" id="Phobius"/>
    </source>
</evidence>
<evidence type="ECO:0000256" key="5">
    <source>
        <dbReference type="ARBA" id="ARBA00023163"/>
    </source>
</evidence>
<dbReference type="InterPro" id="IPR011123">
    <property type="entry name" value="Y_Y_Y"/>
</dbReference>
<dbReference type="InterPro" id="IPR036097">
    <property type="entry name" value="HisK_dim/P_sf"/>
</dbReference>
<dbReference type="Proteomes" id="UP001337305">
    <property type="component" value="Unassembled WGS sequence"/>
</dbReference>
<dbReference type="PANTHER" id="PTHR43547:SF2">
    <property type="entry name" value="HYBRID SIGNAL TRANSDUCTION HISTIDINE KINASE C"/>
    <property type="match status" value="1"/>
</dbReference>
<evidence type="ECO:0000259" key="10">
    <source>
        <dbReference type="PROSITE" id="PS50109"/>
    </source>
</evidence>
<dbReference type="Pfam" id="PF07494">
    <property type="entry name" value="Reg_prop"/>
    <property type="match status" value="6"/>
</dbReference>
<feature type="domain" description="Histidine kinase" evidence="10">
    <location>
        <begin position="855"/>
        <end position="1086"/>
    </location>
</feature>
<dbReference type="InterPro" id="IPR003661">
    <property type="entry name" value="HisK_dim/P_dom"/>
</dbReference>
<evidence type="ECO:0000259" key="11">
    <source>
        <dbReference type="PROSITE" id="PS50110"/>
    </source>
</evidence>
<sequence>MLKVLKYVLFYLLSISVYSQNSDIKFDYIDDNNGLSSNSVLSISQDSLGFMWFATRYGLNRYDGYEVKTYYRNTEDENSISNNHINKVFKDSNHNLWVATKSGVNRYNKNFDSFTRLEIKNNALDFTNDYFIDIIEDSNKSIWLLSLASLVKCRTFDIKNANPKLESYHDLSTIKPKCLYVDKENTIWIGAEEGLFIIKNKRLSPYKLINTKHTETIISINKIYELDNGELALATENAGLQVLNIKSQRIINYLRNDNNNENSLVNDRVRSIFESKKGDIWLGTRDGLSVLNHEKNRVTNFLHKSIDQNSISDNSIKDIFEDNAGGIWLATYAGGVNYYHPENSKFKHIKRDFINSNSLSSDKISFLYKDKGGVLWIGTEGSGINRYNEGNGVIKSYSNFPDHYEALDNIKAIAESNNQYLWLGTNGGLSKFDKETHTFTNFTNNPLDPNSLSYDQIHSILHDSGILWIGTNGGGLNKFDISKNTFQVFKSNDSESGIISDNINHLLQEKNGGLWIGTEAGIDFLLPDKLNFNRSDAFKQLQRKLNPSINNVLFSDDHNYLWIGTEGDGLISINKDKHSIQFYTRADGLPGNIVYAIEQDKKSNIWISTNKGLSKLTLNYLKDSIELVKVNNFNKKDGLQGNLFSYRSSFKDRFGMMYFGGVKGYNTFYPSQILDTSSRPSVIFTDFKINYETIKPGDKKSPLVTDITKASNITLKYDQQPFSFTYAGLQFINPNNLYYSYQLEGIDDDWVIAGKERTLTYTRLHEGSYELRIKASDNLNQWGDDYTKIAITILPPPWRSWWAYLLYVFVSILALIFAIYYTNKWFQLKNILALEKLSKEKEHELHERKVKFFTDVSHELRTPLTLILTPLEKLMDETKNNLKFNKKIRIIQNNSRKMLLLINQLLDLRKFETGHVKLEIAEGNISKFIKETTLPFREMAKIKGMDFSYKPSKPHISFCFDRVKMEIIIYNLLSNAFKAISSHGSVEVRLEELSKKDELGDVRPFVKIEVEDNGKGIPEKYTKSIFDRFYQSENDTQLGVNSSGIGLELTKRMVKLHQGTITVFSKMPTDTTAGKTIFTIEIPQGNIDLESKPIKREHAKGNEQSLYKTELLKSELYDYQVESESRKFDEILSLGKDTPALLVVEDNKSISNLICDLFKDDFKVRTAYNGKEGWNKILENIPDIVISDIMMPEMDGLELCRMLKTDKRTCHIPVILLTARTSVTFKYEGMETGADDYVKKPFSTKYLSMRVKSLLHQRKLVQEHLFRNSVIQPKELGLNSTDEVLLTKAVKYIEENLDNPELSVENLSNHLGLSRVHFYRKIKSIANVTAVDFIKNVRLKKAIQLLESDSYSIKEVRYLTGFNDATYFRTSFKKLFGVNPSQYIKESKSGNK</sequence>
<evidence type="ECO:0000256" key="4">
    <source>
        <dbReference type="ARBA" id="ARBA00023015"/>
    </source>
</evidence>
<dbReference type="PROSITE" id="PS50110">
    <property type="entry name" value="RESPONSE_REGULATORY"/>
    <property type="match status" value="1"/>
</dbReference>
<feature type="transmembrane region" description="Helical" evidence="7">
    <location>
        <begin position="801"/>
        <end position="821"/>
    </location>
</feature>
<keyword evidence="8" id="KW-0732">Signal</keyword>
<gene>
    <name evidence="12" type="ORF">N1F79_18605</name>
</gene>
<dbReference type="CDD" id="cd17574">
    <property type="entry name" value="REC_OmpR"/>
    <property type="match status" value="1"/>
</dbReference>
<comment type="catalytic activity">
    <reaction evidence="1">
        <text>ATP + protein L-histidine = ADP + protein N-phospho-L-histidine.</text>
        <dbReference type="EC" id="2.7.13.3"/>
    </reaction>
</comment>
<dbReference type="Pfam" id="PF07495">
    <property type="entry name" value="Y_Y_Y"/>
    <property type="match status" value="1"/>
</dbReference>
<name>A0ABU7XXS1_9FLAO</name>
<dbReference type="InterPro" id="IPR011006">
    <property type="entry name" value="CheY-like_superfamily"/>
</dbReference>
<dbReference type="Pfam" id="PF02518">
    <property type="entry name" value="HATPase_c"/>
    <property type="match status" value="1"/>
</dbReference>
<dbReference type="InterPro" id="IPR004358">
    <property type="entry name" value="Sig_transdc_His_kin-like_C"/>
</dbReference>
<keyword evidence="4" id="KW-0805">Transcription regulation</keyword>
<dbReference type="SMART" id="SM00387">
    <property type="entry name" value="HATPase_c"/>
    <property type="match status" value="1"/>
</dbReference>
<feature type="modified residue" description="4-aspartylphosphate" evidence="6">
    <location>
        <position position="1188"/>
    </location>
</feature>
<dbReference type="Pfam" id="PF00072">
    <property type="entry name" value="Response_reg"/>
    <property type="match status" value="1"/>
</dbReference>
<comment type="caution">
    <text evidence="12">The sequence shown here is derived from an EMBL/GenBank/DDBJ whole genome shotgun (WGS) entry which is preliminary data.</text>
</comment>
<dbReference type="SMART" id="SM00388">
    <property type="entry name" value="HisKA"/>
    <property type="match status" value="1"/>
</dbReference>
<dbReference type="InterPro" id="IPR018060">
    <property type="entry name" value="HTH_AraC"/>
</dbReference>
<keyword evidence="3 6" id="KW-0597">Phosphoprotein</keyword>
<dbReference type="Pfam" id="PF12833">
    <property type="entry name" value="HTH_18"/>
    <property type="match status" value="1"/>
</dbReference>
<keyword evidence="7" id="KW-0472">Membrane</keyword>
<dbReference type="InterPro" id="IPR003594">
    <property type="entry name" value="HATPase_dom"/>
</dbReference>
<evidence type="ECO:0000256" key="3">
    <source>
        <dbReference type="ARBA" id="ARBA00022553"/>
    </source>
</evidence>
<accession>A0ABU7XXS1</accession>
<feature type="signal peptide" evidence="8">
    <location>
        <begin position="1"/>
        <end position="19"/>
    </location>
</feature>
<dbReference type="InterPro" id="IPR011110">
    <property type="entry name" value="Reg_prop"/>
</dbReference>
<dbReference type="InterPro" id="IPR015943">
    <property type="entry name" value="WD40/YVTN_repeat-like_dom_sf"/>
</dbReference>
<dbReference type="Gene3D" id="2.60.40.10">
    <property type="entry name" value="Immunoglobulins"/>
    <property type="match status" value="1"/>
</dbReference>
<dbReference type="SMART" id="SM00342">
    <property type="entry name" value="HTH_ARAC"/>
    <property type="match status" value="1"/>
</dbReference>
<dbReference type="InterPro" id="IPR013783">
    <property type="entry name" value="Ig-like_fold"/>
</dbReference>
<dbReference type="Gene3D" id="3.30.565.10">
    <property type="entry name" value="Histidine kinase-like ATPase, C-terminal domain"/>
    <property type="match status" value="1"/>
</dbReference>
<dbReference type="RefSeq" id="WP_303307434.1">
    <property type="nucleotide sequence ID" value="NZ_JAODOP010000004.1"/>
</dbReference>
<dbReference type="InterPro" id="IPR001789">
    <property type="entry name" value="Sig_transdc_resp-reg_receiver"/>
</dbReference>
<protein>
    <recommendedName>
        <fullName evidence="2">histidine kinase</fullName>
        <ecNumber evidence="2">2.7.13.3</ecNumber>
    </recommendedName>
</protein>
<dbReference type="Gene3D" id="3.40.50.2300">
    <property type="match status" value="1"/>
</dbReference>
<dbReference type="SUPFAM" id="SSF47384">
    <property type="entry name" value="Homodimeric domain of signal transducing histidine kinase"/>
    <property type="match status" value="1"/>
</dbReference>
<dbReference type="Pfam" id="PF00512">
    <property type="entry name" value="HisKA"/>
    <property type="match status" value="1"/>
</dbReference>
<keyword evidence="13" id="KW-1185">Reference proteome</keyword>
<dbReference type="InterPro" id="IPR005467">
    <property type="entry name" value="His_kinase_dom"/>
</dbReference>
<keyword evidence="7" id="KW-0812">Transmembrane</keyword>
<feature type="domain" description="Response regulatory" evidence="11">
    <location>
        <begin position="1140"/>
        <end position="1255"/>
    </location>
</feature>
<keyword evidence="5" id="KW-0804">Transcription</keyword>
<evidence type="ECO:0000259" key="9">
    <source>
        <dbReference type="PROSITE" id="PS01124"/>
    </source>
</evidence>
<reference evidence="12 13" key="1">
    <citation type="submission" date="2022-09" db="EMBL/GenBank/DDBJ databases">
        <title>Genome sequencing of Flavivirga sp. MEBiC05379.</title>
        <authorList>
            <person name="Oh H.-M."/>
            <person name="Kwon K.K."/>
            <person name="Park M.J."/>
            <person name="Yang S.-H."/>
        </authorList>
    </citation>
    <scope>NUCLEOTIDE SEQUENCE [LARGE SCALE GENOMIC DNA]</scope>
    <source>
        <strain evidence="12 13">MEBiC05379</strain>
    </source>
</reference>
<evidence type="ECO:0000256" key="8">
    <source>
        <dbReference type="SAM" id="SignalP"/>
    </source>
</evidence>
<dbReference type="EMBL" id="JAODOP010000004">
    <property type="protein sequence ID" value="MEF3835141.1"/>
    <property type="molecule type" value="Genomic_DNA"/>
</dbReference>
<dbReference type="SUPFAM" id="SSF52172">
    <property type="entry name" value="CheY-like"/>
    <property type="match status" value="1"/>
</dbReference>
<dbReference type="Gene3D" id="2.130.10.10">
    <property type="entry name" value="YVTN repeat-like/Quinoprotein amine dehydrogenase"/>
    <property type="match status" value="2"/>
</dbReference>